<dbReference type="AlphaFoldDB" id="A0A1W1I477"/>
<dbReference type="PANTHER" id="PTHR11993:SF10">
    <property type="entry name" value="NADH DEHYDROGENASE [UBIQUINONE] IRON-SULFUR PROTEIN 2, MITOCHONDRIAL"/>
    <property type="match status" value="1"/>
</dbReference>
<keyword evidence="11" id="KW-0511">Multifunctional enzyme</keyword>
<dbReference type="Proteomes" id="UP000192042">
    <property type="component" value="Chromosome I"/>
</dbReference>
<evidence type="ECO:0000256" key="6">
    <source>
        <dbReference type="ARBA" id="ARBA00022519"/>
    </source>
</evidence>
<dbReference type="GO" id="GO:0050136">
    <property type="term" value="F:NADH dehydrogenase (quinone) (non-electrogenic) activity"/>
    <property type="evidence" value="ECO:0007669"/>
    <property type="project" value="InterPro"/>
</dbReference>
<protein>
    <submittedName>
        <fullName evidence="17">NADH-quinone oxidoreductase subunit C/D 2</fullName>
        <ecNumber evidence="17">1.6.5.11</ecNumber>
    </submittedName>
</protein>
<dbReference type="GO" id="GO:0051287">
    <property type="term" value="F:NAD binding"/>
    <property type="evidence" value="ECO:0007669"/>
    <property type="project" value="InterPro"/>
</dbReference>
<dbReference type="InterPro" id="IPR029014">
    <property type="entry name" value="NiFe-Hase_large"/>
</dbReference>
<dbReference type="SUPFAM" id="SSF56762">
    <property type="entry name" value="HydB/Nqo4-like"/>
    <property type="match status" value="1"/>
</dbReference>
<evidence type="ECO:0000259" key="16">
    <source>
        <dbReference type="Pfam" id="PF00346"/>
    </source>
</evidence>
<evidence type="ECO:0000256" key="8">
    <source>
        <dbReference type="ARBA" id="ARBA00022967"/>
    </source>
</evidence>
<dbReference type="HAMAP" id="MF_01358">
    <property type="entry name" value="NDH1_NuoD"/>
    <property type="match status" value="1"/>
</dbReference>
<dbReference type="NCBIfam" id="TIGR01961">
    <property type="entry name" value="NuoC_fam"/>
    <property type="match status" value="1"/>
</dbReference>
<dbReference type="Gene3D" id="3.30.460.80">
    <property type="entry name" value="NADH:ubiquinone oxidoreductase, 30kDa subunit"/>
    <property type="match status" value="1"/>
</dbReference>
<keyword evidence="18" id="KW-1185">Reference proteome</keyword>
<evidence type="ECO:0000256" key="2">
    <source>
        <dbReference type="ARBA" id="ARBA00004417"/>
    </source>
</evidence>
<evidence type="ECO:0000256" key="12">
    <source>
        <dbReference type="ARBA" id="ARBA00038617"/>
    </source>
</evidence>
<dbReference type="Pfam" id="PF00346">
    <property type="entry name" value="Complex1_49kDa"/>
    <property type="match status" value="1"/>
</dbReference>
<feature type="compositionally biased region" description="Basic and acidic residues" evidence="14">
    <location>
        <begin position="178"/>
        <end position="192"/>
    </location>
</feature>
<dbReference type="InterPro" id="IPR020396">
    <property type="entry name" value="NADH_UbQ_OxRdtase_CS"/>
</dbReference>
<keyword evidence="10" id="KW-0472">Membrane</keyword>
<evidence type="ECO:0000256" key="14">
    <source>
        <dbReference type="SAM" id="MobiDB-lite"/>
    </source>
</evidence>
<feature type="domain" description="NADH-quinone oxidoreductase subunit D" evidence="16">
    <location>
        <begin position="314"/>
        <end position="584"/>
    </location>
</feature>
<comment type="similarity">
    <text evidence="3">In the C-terminal section; belongs to the complex I 49 kDa subunit family.</text>
</comment>
<dbReference type="NCBIfam" id="NF004739">
    <property type="entry name" value="PRK06075.1"/>
    <property type="match status" value="1"/>
</dbReference>
<keyword evidence="17" id="KW-0560">Oxidoreductase</keyword>
<name>A0A1W1I477_9BACT</name>
<dbReference type="GO" id="GO:0005886">
    <property type="term" value="C:plasma membrane"/>
    <property type="evidence" value="ECO:0007669"/>
    <property type="project" value="UniProtKB-SubCell"/>
</dbReference>
<dbReference type="Pfam" id="PF00329">
    <property type="entry name" value="Complex1_30kDa"/>
    <property type="match status" value="1"/>
</dbReference>
<evidence type="ECO:0000259" key="15">
    <source>
        <dbReference type="Pfam" id="PF00329"/>
    </source>
</evidence>
<dbReference type="GO" id="GO:0008137">
    <property type="term" value="F:NADH dehydrogenase (ubiquinone) activity"/>
    <property type="evidence" value="ECO:0007669"/>
    <property type="project" value="InterPro"/>
</dbReference>
<dbReference type="InterPro" id="IPR026662">
    <property type="entry name" value="NDH-1_subunit_CD"/>
</dbReference>
<proteinExistence type="inferred from homology"/>
<evidence type="ECO:0000256" key="1">
    <source>
        <dbReference type="ARBA" id="ARBA00002378"/>
    </source>
</evidence>
<evidence type="ECO:0000256" key="5">
    <source>
        <dbReference type="ARBA" id="ARBA00022475"/>
    </source>
</evidence>
<feature type="region of interest" description="Disordered" evidence="14">
    <location>
        <begin position="163"/>
        <end position="192"/>
    </location>
</feature>
<evidence type="ECO:0000313" key="17">
    <source>
        <dbReference type="EMBL" id="SLM47804.1"/>
    </source>
</evidence>
<keyword evidence="4" id="KW-0813">Transport</keyword>
<dbReference type="OrthoDB" id="9801496at2"/>
<evidence type="ECO:0000256" key="7">
    <source>
        <dbReference type="ARBA" id="ARBA00022719"/>
    </source>
</evidence>
<dbReference type="Gene3D" id="1.10.645.10">
    <property type="entry name" value="Cytochrome-c3 Hydrogenase, chain B"/>
    <property type="match status" value="1"/>
</dbReference>
<evidence type="ECO:0000256" key="4">
    <source>
        <dbReference type="ARBA" id="ARBA00022448"/>
    </source>
</evidence>
<dbReference type="PROSITE" id="PS00542">
    <property type="entry name" value="COMPLEX1_30K"/>
    <property type="match status" value="1"/>
</dbReference>
<dbReference type="InterPro" id="IPR010218">
    <property type="entry name" value="NADH_DH_suC"/>
</dbReference>
<keyword evidence="6" id="KW-0997">Cell inner membrane</keyword>
<reference evidence="17 18" key="1">
    <citation type="submission" date="2017-03" db="EMBL/GenBank/DDBJ databases">
        <authorList>
            <person name="Afonso C.L."/>
            <person name="Miller P.J."/>
            <person name="Scott M.A."/>
            <person name="Spackman E."/>
            <person name="Goraichik I."/>
            <person name="Dimitrov K.M."/>
            <person name="Suarez D.L."/>
            <person name="Swayne D.E."/>
        </authorList>
    </citation>
    <scope>NUCLEOTIDE SEQUENCE [LARGE SCALE GENOMIC DNA]</scope>
    <source>
        <strain evidence="17">Genome sequencing of Nitrospira japonica strain NJ11</strain>
    </source>
</reference>
<evidence type="ECO:0000256" key="11">
    <source>
        <dbReference type="ARBA" id="ARBA00023268"/>
    </source>
</evidence>
<dbReference type="EC" id="1.6.5.11" evidence="17"/>
<dbReference type="HAMAP" id="MF_01397">
    <property type="entry name" value="NDH1_NuoCD_2"/>
    <property type="match status" value="1"/>
</dbReference>
<sequence>MQSLIEILMTRFPKAVLSVQADTERAEVSINVAAEHVLELSRFLHDEPDASFNHLTDICSVDYPEDQQRFEVVYHLHSLSKNRRLRLKARLSEDNPTIASVTSIWKGAEFLEREVYDMMGIRFAGHPDLRRILMPEDYDEGFPLRKDFPAEGRGWRSQFDFIPRLDEPPSESLDGDEVPEREKQAFRAEQERPGSLRREELLLNMGPQHPSTHGVLRVVLELDGERIVKATPDLGYLHRGVEKLSEGLAYMQIIPHTDRLDYVCAMANNYAYVRAVEKLLGITIPERGEYIRTIVAEMQRIIGHLFWLGTQALDIGAMTVFFWTFREREVLLDLFEKLCGARLTLNYYRIGGVDSDLTPEVIQRLKAFLVTFPDKVKEYDSLIASNRIWLGRTKDVAVISAEDAINFGCTGPVLRGSGVAYDIRKTEPYGVYDKVDWEVPLGKKGDTYDRYWVRMEEMRQSARIIQQCLDQLPPGAIMADAPQYIPPPKPHVMRDMESLIHHFIIFTQGLKPPKAETYCGTEAPKGELGFFIVSDGSARPYRLKIRSPSFVHMGAFDHMARGYLISDIITIFGTYDIVMGECDR</sequence>
<dbReference type="RefSeq" id="WP_080886281.1">
    <property type="nucleotide sequence ID" value="NZ_LT828648.1"/>
</dbReference>
<dbReference type="InterPro" id="IPR001268">
    <property type="entry name" value="NADH_UbQ_OxRdtase_30kDa_su"/>
</dbReference>
<organism evidence="17 18">
    <name type="scientific">Nitrospira japonica</name>
    <dbReference type="NCBI Taxonomy" id="1325564"/>
    <lineage>
        <taxon>Bacteria</taxon>
        <taxon>Pseudomonadati</taxon>
        <taxon>Nitrospirota</taxon>
        <taxon>Nitrospiria</taxon>
        <taxon>Nitrospirales</taxon>
        <taxon>Nitrospiraceae</taxon>
        <taxon>Nitrospira</taxon>
    </lineage>
</organism>
<evidence type="ECO:0000256" key="13">
    <source>
        <dbReference type="ARBA" id="ARBA00047712"/>
    </source>
</evidence>
<evidence type="ECO:0000256" key="10">
    <source>
        <dbReference type="ARBA" id="ARBA00023136"/>
    </source>
</evidence>
<keyword evidence="8" id="KW-1278">Translocase</keyword>
<keyword evidence="7" id="KW-0874">Quinone</keyword>
<dbReference type="HAMAP" id="MF_01357">
    <property type="entry name" value="NDH1_NuoC"/>
    <property type="match status" value="1"/>
</dbReference>
<dbReference type="SUPFAM" id="SSF143243">
    <property type="entry name" value="Nqo5-like"/>
    <property type="match status" value="1"/>
</dbReference>
<evidence type="ECO:0000256" key="3">
    <source>
        <dbReference type="ARBA" id="ARBA00010019"/>
    </source>
</evidence>
<dbReference type="PANTHER" id="PTHR11993">
    <property type="entry name" value="NADH-UBIQUINONE OXIDOREDUCTASE 49 KDA SUBUNIT"/>
    <property type="match status" value="1"/>
</dbReference>
<keyword evidence="5" id="KW-1003">Cell membrane</keyword>
<dbReference type="InterPro" id="IPR037232">
    <property type="entry name" value="NADH_quin_OxRdtase_su_C/D-like"/>
</dbReference>
<evidence type="ECO:0000313" key="18">
    <source>
        <dbReference type="Proteomes" id="UP000192042"/>
    </source>
</evidence>
<dbReference type="InterPro" id="IPR001135">
    <property type="entry name" value="NADH_Q_OxRdtase_suD"/>
</dbReference>
<dbReference type="InterPro" id="IPR022885">
    <property type="entry name" value="NDH1_su_D/H"/>
</dbReference>
<accession>A0A1W1I477</accession>
<comment type="subunit">
    <text evidence="12">NDH-1 is composed of 13 different subunits. Subunits NuoB, CD, E, F, and G constitute the peripheral sector of the complex.</text>
</comment>
<dbReference type="EMBL" id="LT828648">
    <property type="protein sequence ID" value="SLM47804.1"/>
    <property type="molecule type" value="Genomic_DNA"/>
</dbReference>
<evidence type="ECO:0000256" key="9">
    <source>
        <dbReference type="ARBA" id="ARBA00023027"/>
    </source>
</evidence>
<dbReference type="NCBIfam" id="TIGR01962">
    <property type="entry name" value="NuoD"/>
    <property type="match status" value="1"/>
</dbReference>
<dbReference type="KEGG" id="nja:NSJP_1632"/>
<dbReference type="STRING" id="1325564.NSJP_1632"/>
<comment type="subcellular location">
    <subcellularLocation>
        <location evidence="2">Cell inner membrane</location>
        <topology evidence="2">Peripheral membrane protein</topology>
    </subcellularLocation>
</comment>
<feature type="domain" description="NADH:ubiquinone oxidoreductase 30kDa subunit" evidence="15">
    <location>
        <begin position="30"/>
        <end position="153"/>
    </location>
</feature>
<keyword evidence="9" id="KW-0520">NAD</keyword>
<dbReference type="GO" id="GO:0030964">
    <property type="term" value="C:NADH dehydrogenase complex"/>
    <property type="evidence" value="ECO:0007669"/>
    <property type="project" value="InterPro"/>
</dbReference>
<dbReference type="GO" id="GO:0048038">
    <property type="term" value="F:quinone binding"/>
    <property type="evidence" value="ECO:0007669"/>
    <property type="project" value="UniProtKB-KW"/>
</dbReference>
<comment type="function">
    <text evidence="1">NDH-1 shuttles electrons from NADH, via FMN and iron-sulfur (Fe-S) centers, to quinones in the respiratory chain. The immediate electron acceptor for the enzyme in this species is believed to be ubiquinone. Couples the redox reaction to proton translocation (for every two electrons transferred, four hydrogen ions are translocated across the cytoplasmic membrane), and thus conserves the redox energy in a proton gradient.</text>
</comment>
<gene>
    <name evidence="17" type="primary">nuoC</name>
    <name evidence="17" type="ORF">NSJP_1632</name>
</gene>
<comment type="catalytic activity">
    <reaction evidence="13">
        <text>a quinone + NADH + 5 H(+)(in) = a quinol + NAD(+) + 4 H(+)(out)</text>
        <dbReference type="Rhea" id="RHEA:57888"/>
        <dbReference type="ChEBI" id="CHEBI:15378"/>
        <dbReference type="ChEBI" id="CHEBI:24646"/>
        <dbReference type="ChEBI" id="CHEBI:57540"/>
        <dbReference type="ChEBI" id="CHEBI:57945"/>
        <dbReference type="ChEBI" id="CHEBI:132124"/>
    </reaction>
</comment>